<dbReference type="SUPFAM" id="SSF54427">
    <property type="entry name" value="NTF2-like"/>
    <property type="match status" value="1"/>
</dbReference>
<reference evidence="2 3" key="1">
    <citation type="submission" date="2021-01" db="EMBL/GenBank/DDBJ databases">
        <title>Genomic Encyclopedia of Type Strains, Phase IV (KMG-IV): sequencing the most valuable type-strain genomes for metagenomic binning, comparative biology and taxonomic classification.</title>
        <authorList>
            <person name="Goeker M."/>
        </authorList>
    </citation>
    <scope>NUCLEOTIDE SEQUENCE [LARGE SCALE GENOMIC DNA]</scope>
    <source>
        <strain evidence="2 3">DSM 105482</strain>
    </source>
</reference>
<protein>
    <submittedName>
        <fullName evidence="2">Ketosteroid isomerase-like protein</fullName>
    </submittedName>
</protein>
<keyword evidence="3" id="KW-1185">Reference proteome</keyword>
<evidence type="ECO:0000313" key="2">
    <source>
        <dbReference type="EMBL" id="MBM7693326.1"/>
    </source>
</evidence>
<organism evidence="2 3">
    <name type="scientific">Peribacillus deserti</name>
    <dbReference type="NCBI Taxonomy" id="673318"/>
    <lineage>
        <taxon>Bacteria</taxon>
        <taxon>Bacillati</taxon>
        <taxon>Bacillota</taxon>
        <taxon>Bacilli</taxon>
        <taxon>Bacillales</taxon>
        <taxon>Bacillaceae</taxon>
        <taxon>Peribacillus</taxon>
    </lineage>
</organism>
<sequence length="146" mass="17161">MKRNFIKVQDVLENYKSSVYEKDVERFLATYAPEIHIYDCWGNWEIKGISHWRANVEEWFNGLKVDGVSLNVEFNDLVIEENMNLAFVHCTVTFAAHDIKSGDKLRQMTNRFTFGLNKKDDFWQISHEHSSLPINMETGKGIFNLR</sequence>
<dbReference type="RefSeq" id="WP_204544031.1">
    <property type="nucleotide sequence ID" value="NZ_JAFBFI010000012.1"/>
</dbReference>
<comment type="caution">
    <text evidence="2">The sequence shown here is derived from an EMBL/GenBank/DDBJ whole genome shotgun (WGS) entry which is preliminary data.</text>
</comment>
<evidence type="ECO:0000313" key="3">
    <source>
        <dbReference type="Proteomes" id="UP000823486"/>
    </source>
</evidence>
<accession>A0ABS2QM60</accession>
<dbReference type="Gene3D" id="3.10.450.50">
    <property type="match status" value="1"/>
</dbReference>
<dbReference type="InterPro" id="IPR037401">
    <property type="entry name" value="SnoaL-like"/>
</dbReference>
<dbReference type="Proteomes" id="UP000823486">
    <property type="component" value="Unassembled WGS sequence"/>
</dbReference>
<dbReference type="InterPro" id="IPR032710">
    <property type="entry name" value="NTF2-like_dom_sf"/>
</dbReference>
<evidence type="ECO:0000259" key="1">
    <source>
        <dbReference type="Pfam" id="PF13474"/>
    </source>
</evidence>
<name>A0ABS2QM60_9BACI</name>
<feature type="domain" description="SnoaL-like" evidence="1">
    <location>
        <begin position="8"/>
        <end position="134"/>
    </location>
</feature>
<proteinExistence type="predicted"/>
<gene>
    <name evidence="2" type="ORF">JOC77_002766</name>
</gene>
<dbReference type="EMBL" id="JAFBFI010000012">
    <property type="protein sequence ID" value="MBM7693326.1"/>
    <property type="molecule type" value="Genomic_DNA"/>
</dbReference>
<dbReference type="Pfam" id="PF13474">
    <property type="entry name" value="SnoaL_3"/>
    <property type="match status" value="1"/>
</dbReference>